<dbReference type="AlphaFoldDB" id="A0A0V1N2E9"/>
<accession>A0A0V1N2E9</accession>
<sequence length="81" mass="9181">MNKSTAIHTIYTTNSDGGNGGSYTLHAVEQRCLISRQKHFFLLRIKASAKDAFLYAYDQQMHEKVVFFKTHNALISAKAMN</sequence>
<evidence type="ECO:0000313" key="1">
    <source>
        <dbReference type="EMBL" id="KRZ78016.1"/>
    </source>
</evidence>
<reference evidence="1 2" key="1">
    <citation type="submission" date="2015-01" db="EMBL/GenBank/DDBJ databases">
        <title>Evolution of Trichinella species and genotypes.</title>
        <authorList>
            <person name="Korhonen P.K."/>
            <person name="Edoardo P."/>
            <person name="Giuseppe L.R."/>
            <person name="Gasser R.B."/>
        </authorList>
    </citation>
    <scope>NUCLEOTIDE SEQUENCE [LARGE SCALE GENOMIC DNA]</scope>
    <source>
        <strain evidence="1">ISS1980</strain>
    </source>
</reference>
<name>A0A0V1N2E9_9BILA</name>
<proteinExistence type="predicted"/>
<protein>
    <submittedName>
        <fullName evidence="1">Uncharacterized protein</fullName>
    </submittedName>
</protein>
<dbReference type="EMBL" id="JYDO01000015">
    <property type="protein sequence ID" value="KRZ78016.1"/>
    <property type="molecule type" value="Genomic_DNA"/>
</dbReference>
<comment type="caution">
    <text evidence="1">The sequence shown here is derived from an EMBL/GenBank/DDBJ whole genome shotgun (WGS) entry which is preliminary data.</text>
</comment>
<dbReference type="Proteomes" id="UP000054843">
    <property type="component" value="Unassembled WGS sequence"/>
</dbReference>
<organism evidence="1 2">
    <name type="scientific">Trichinella papuae</name>
    <dbReference type="NCBI Taxonomy" id="268474"/>
    <lineage>
        <taxon>Eukaryota</taxon>
        <taxon>Metazoa</taxon>
        <taxon>Ecdysozoa</taxon>
        <taxon>Nematoda</taxon>
        <taxon>Enoplea</taxon>
        <taxon>Dorylaimia</taxon>
        <taxon>Trichinellida</taxon>
        <taxon>Trichinellidae</taxon>
        <taxon>Trichinella</taxon>
    </lineage>
</organism>
<gene>
    <name evidence="1" type="ORF">T10_4621</name>
</gene>
<keyword evidence="2" id="KW-1185">Reference proteome</keyword>
<evidence type="ECO:0000313" key="2">
    <source>
        <dbReference type="Proteomes" id="UP000054843"/>
    </source>
</evidence>